<protein>
    <submittedName>
        <fullName evidence="6">IclR family transcriptional regulator</fullName>
    </submittedName>
</protein>
<dbReference type="Pfam" id="PF09339">
    <property type="entry name" value="HTH_IclR"/>
    <property type="match status" value="1"/>
</dbReference>
<accession>A0ABV7NF87</accession>
<dbReference type="Pfam" id="PF01614">
    <property type="entry name" value="IclR_C"/>
    <property type="match status" value="1"/>
</dbReference>
<name>A0ABV7NF87_9SPHN</name>
<dbReference type="SUPFAM" id="SSF55781">
    <property type="entry name" value="GAF domain-like"/>
    <property type="match status" value="1"/>
</dbReference>
<dbReference type="PROSITE" id="PS51077">
    <property type="entry name" value="HTH_ICLR"/>
    <property type="match status" value="1"/>
</dbReference>
<proteinExistence type="predicted"/>
<dbReference type="RefSeq" id="WP_380794066.1">
    <property type="nucleotide sequence ID" value="NZ_JBHRVU010000004.1"/>
</dbReference>
<dbReference type="EMBL" id="JBHRVU010000004">
    <property type="protein sequence ID" value="MFC3440801.1"/>
    <property type="molecule type" value="Genomic_DNA"/>
</dbReference>
<evidence type="ECO:0000313" key="6">
    <source>
        <dbReference type="EMBL" id="MFC3440801.1"/>
    </source>
</evidence>
<dbReference type="InterPro" id="IPR050707">
    <property type="entry name" value="HTH_MetabolicPath_Reg"/>
</dbReference>
<feature type="domain" description="IclR-ED" evidence="5">
    <location>
        <begin position="82"/>
        <end position="259"/>
    </location>
</feature>
<evidence type="ECO:0000256" key="3">
    <source>
        <dbReference type="ARBA" id="ARBA00023163"/>
    </source>
</evidence>
<dbReference type="InterPro" id="IPR014757">
    <property type="entry name" value="Tscrpt_reg_IclR_C"/>
</dbReference>
<dbReference type="SUPFAM" id="SSF46785">
    <property type="entry name" value="Winged helix' DNA-binding domain"/>
    <property type="match status" value="1"/>
</dbReference>
<dbReference type="Gene3D" id="3.30.450.40">
    <property type="match status" value="1"/>
</dbReference>
<keyword evidence="7" id="KW-1185">Reference proteome</keyword>
<sequence length="262" mass="27624">MQDIDKDADDKGNGRRRGIQSVEIGMHVLQALASLGSASTLGAIAQASDISPSQAHRYLASLIATGMAQQNEQTGRYDLGPAALQLGLGALARIDAFRITNEAISAFAERTGQTVQVAALGPLGPTIIRWLMGRPPVMTSFNVGSVLPLLTSATGHVFLSFSPPAYIDHLVAAELGATTLTKDDVDAIRGRVTAEGRARVEGTMIPGLRATAFPIFDLQNRAILSATALFPATSPAARNEAMAEELGQLCHDLSLQLGWQPD</sequence>
<dbReference type="SMART" id="SM00346">
    <property type="entry name" value="HTH_ICLR"/>
    <property type="match status" value="1"/>
</dbReference>
<keyword evidence="2" id="KW-0238">DNA-binding</keyword>
<organism evidence="6 7">
    <name type="scientific">Sphingobium rhizovicinum</name>
    <dbReference type="NCBI Taxonomy" id="432308"/>
    <lineage>
        <taxon>Bacteria</taxon>
        <taxon>Pseudomonadati</taxon>
        <taxon>Pseudomonadota</taxon>
        <taxon>Alphaproteobacteria</taxon>
        <taxon>Sphingomonadales</taxon>
        <taxon>Sphingomonadaceae</taxon>
        <taxon>Sphingobium</taxon>
    </lineage>
</organism>
<dbReference type="PROSITE" id="PS51078">
    <property type="entry name" value="ICLR_ED"/>
    <property type="match status" value="1"/>
</dbReference>
<comment type="caution">
    <text evidence="6">The sequence shown here is derived from an EMBL/GenBank/DDBJ whole genome shotgun (WGS) entry which is preliminary data.</text>
</comment>
<dbReference type="PANTHER" id="PTHR30136">
    <property type="entry name" value="HELIX-TURN-HELIX TRANSCRIPTIONAL REGULATOR, ICLR FAMILY"/>
    <property type="match status" value="1"/>
</dbReference>
<evidence type="ECO:0000313" key="7">
    <source>
        <dbReference type="Proteomes" id="UP001595681"/>
    </source>
</evidence>
<evidence type="ECO:0000256" key="2">
    <source>
        <dbReference type="ARBA" id="ARBA00023125"/>
    </source>
</evidence>
<feature type="domain" description="HTH iclR-type" evidence="4">
    <location>
        <begin position="19"/>
        <end position="81"/>
    </location>
</feature>
<dbReference type="Proteomes" id="UP001595681">
    <property type="component" value="Unassembled WGS sequence"/>
</dbReference>
<dbReference type="PANTHER" id="PTHR30136:SF8">
    <property type="entry name" value="TRANSCRIPTIONAL REGULATORY PROTEIN"/>
    <property type="match status" value="1"/>
</dbReference>
<evidence type="ECO:0000256" key="1">
    <source>
        <dbReference type="ARBA" id="ARBA00023015"/>
    </source>
</evidence>
<keyword evidence="1" id="KW-0805">Transcription regulation</keyword>
<dbReference type="InterPro" id="IPR029016">
    <property type="entry name" value="GAF-like_dom_sf"/>
</dbReference>
<gene>
    <name evidence="6" type="ORF">ACFOKF_06230</name>
</gene>
<dbReference type="InterPro" id="IPR036388">
    <property type="entry name" value="WH-like_DNA-bd_sf"/>
</dbReference>
<keyword evidence="3" id="KW-0804">Transcription</keyword>
<dbReference type="InterPro" id="IPR036390">
    <property type="entry name" value="WH_DNA-bd_sf"/>
</dbReference>
<dbReference type="InterPro" id="IPR005471">
    <property type="entry name" value="Tscrpt_reg_IclR_N"/>
</dbReference>
<evidence type="ECO:0000259" key="5">
    <source>
        <dbReference type="PROSITE" id="PS51078"/>
    </source>
</evidence>
<dbReference type="Gene3D" id="1.10.10.10">
    <property type="entry name" value="Winged helix-like DNA-binding domain superfamily/Winged helix DNA-binding domain"/>
    <property type="match status" value="1"/>
</dbReference>
<reference evidence="7" key="1">
    <citation type="journal article" date="2019" name="Int. J. Syst. Evol. Microbiol.">
        <title>The Global Catalogue of Microorganisms (GCM) 10K type strain sequencing project: providing services to taxonomists for standard genome sequencing and annotation.</title>
        <authorList>
            <consortium name="The Broad Institute Genomics Platform"/>
            <consortium name="The Broad Institute Genome Sequencing Center for Infectious Disease"/>
            <person name="Wu L."/>
            <person name="Ma J."/>
        </authorList>
    </citation>
    <scope>NUCLEOTIDE SEQUENCE [LARGE SCALE GENOMIC DNA]</scope>
    <source>
        <strain evidence="7">CCM 7491</strain>
    </source>
</reference>
<evidence type="ECO:0000259" key="4">
    <source>
        <dbReference type="PROSITE" id="PS51077"/>
    </source>
</evidence>